<dbReference type="GO" id="GO:0006355">
    <property type="term" value="P:regulation of DNA-templated transcription"/>
    <property type="evidence" value="ECO:0007669"/>
    <property type="project" value="InterPro"/>
</dbReference>
<feature type="region of interest" description="Disordered" evidence="13">
    <location>
        <begin position="298"/>
        <end position="334"/>
    </location>
</feature>
<dbReference type="SUPFAM" id="SSF57667">
    <property type="entry name" value="beta-beta-alpha zinc fingers"/>
    <property type="match status" value="7"/>
</dbReference>
<keyword evidence="9" id="KW-0238">DNA-binding</keyword>
<evidence type="ECO:0000313" key="18">
    <source>
        <dbReference type="RefSeq" id="XP_033787995.1"/>
    </source>
</evidence>
<evidence type="ECO:0000256" key="13">
    <source>
        <dbReference type="SAM" id="MobiDB-lite"/>
    </source>
</evidence>
<dbReference type="InterPro" id="IPR050826">
    <property type="entry name" value="Krueppel_C2H2_ZnFinger"/>
</dbReference>
<evidence type="ECO:0000256" key="11">
    <source>
        <dbReference type="ARBA" id="ARBA00023242"/>
    </source>
</evidence>
<keyword evidence="17" id="KW-1185">Reference proteome</keyword>
<feature type="compositionally biased region" description="Basic and acidic residues" evidence="13">
    <location>
        <begin position="559"/>
        <end position="578"/>
    </location>
</feature>
<evidence type="ECO:0000259" key="14">
    <source>
        <dbReference type="PROSITE" id="PS50157"/>
    </source>
</evidence>
<evidence type="ECO:0000256" key="9">
    <source>
        <dbReference type="ARBA" id="ARBA00023125"/>
    </source>
</evidence>
<dbReference type="RefSeq" id="XP_033787995.1">
    <property type="nucleotide sequence ID" value="XM_033932104.1"/>
</dbReference>
<dbReference type="InterPro" id="IPR036051">
    <property type="entry name" value="KRAB_dom_sf"/>
</dbReference>
<keyword evidence="11" id="KW-0539">Nucleus</keyword>
<dbReference type="KEGG" id="gsh:117354477"/>
<dbReference type="FunFam" id="3.30.160.60:FF:000012">
    <property type="entry name" value="RB-associated KRAB zinc finger protein-like"/>
    <property type="match status" value="1"/>
</dbReference>
<feature type="domain" description="C2H2-type" evidence="14">
    <location>
        <begin position="462"/>
        <end position="489"/>
    </location>
</feature>
<feature type="domain" description="KRAB" evidence="15">
    <location>
        <begin position="243"/>
        <end position="314"/>
    </location>
</feature>
<dbReference type="FunFam" id="3.30.160.60:FF:000100">
    <property type="entry name" value="Zinc finger 45-like"/>
    <property type="match status" value="1"/>
</dbReference>
<comment type="function">
    <text evidence="1">May be involved in transcriptional regulation.</text>
</comment>
<evidence type="ECO:0000256" key="8">
    <source>
        <dbReference type="ARBA" id="ARBA00023015"/>
    </source>
</evidence>
<dbReference type="PROSITE" id="PS00028">
    <property type="entry name" value="ZINC_FINGER_C2H2_1"/>
    <property type="match status" value="11"/>
</dbReference>
<feature type="domain" description="C2H2-type" evidence="14">
    <location>
        <begin position="525"/>
        <end position="552"/>
    </location>
</feature>
<dbReference type="SUPFAM" id="SSF109640">
    <property type="entry name" value="KRAB domain (Kruppel-associated box)"/>
    <property type="match status" value="1"/>
</dbReference>
<keyword evidence="5" id="KW-0677">Repeat</keyword>
<dbReference type="GO" id="GO:0003677">
    <property type="term" value="F:DNA binding"/>
    <property type="evidence" value="ECO:0007669"/>
    <property type="project" value="UniProtKB-KW"/>
</dbReference>
<feature type="domain" description="C2H2-type" evidence="14">
    <location>
        <begin position="490"/>
        <end position="524"/>
    </location>
</feature>
<keyword evidence="6 12" id="KW-0863">Zinc-finger</keyword>
<evidence type="ECO:0000256" key="2">
    <source>
        <dbReference type="ARBA" id="ARBA00004123"/>
    </source>
</evidence>
<dbReference type="Gene3D" id="6.10.140.140">
    <property type="match status" value="1"/>
</dbReference>
<dbReference type="FunFam" id="3.30.160.60:FF:000202">
    <property type="entry name" value="Zinc finger protein 574"/>
    <property type="match status" value="1"/>
</dbReference>
<accession>A0A6P8PZN6</accession>
<evidence type="ECO:0000256" key="1">
    <source>
        <dbReference type="ARBA" id="ARBA00003767"/>
    </source>
</evidence>
<dbReference type="GeneID" id="117354477"/>
<keyword evidence="4" id="KW-0479">Metal-binding</keyword>
<evidence type="ECO:0000256" key="5">
    <source>
        <dbReference type="ARBA" id="ARBA00022737"/>
    </source>
</evidence>
<dbReference type="FunFam" id="3.30.160.60:FF:000363">
    <property type="entry name" value="Zinc finger protein 239"/>
    <property type="match status" value="1"/>
</dbReference>
<dbReference type="FunFam" id="3.30.160.60:FF:000275">
    <property type="entry name" value="zinc finger protein 90 homolog"/>
    <property type="match status" value="1"/>
</dbReference>
<reference evidence="18" key="1">
    <citation type="submission" date="2025-08" db="UniProtKB">
        <authorList>
            <consortium name="RefSeq"/>
        </authorList>
    </citation>
    <scope>IDENTIFICATION</scope>
</reference>
<dbReference type="FunFam" id="3.30.160.60:FF:000028">
    <property type="entry name" value="zinc finger protein 90 homolog"/>
    <property type="match status" value="1"/>
</dbReference>
<dbReference type="FunFam" id="3.30.160.60:FF:000646">
    <property type="entry name" value="Myeloid zinc finger 1"/>
    <property type="match status" value="1"/>
</dbReference>
<feature type="domain" description="C2H2-type" evidence="14">
    <location>
        <begin position="627"/>
        <end position="661"/>
    </location>
</feature>
<dbReference type="FunFam" id="3.30.160.60:FF:000358">
    <property type="entry name" value="zinc finger protein 24"/>
    <property type="match status" value="1"/>
</dbReference>
<dbReference type="CDD" id="cd07765">
    <property type="entry name" value="KRAB_A-box"/>
    <property type="match status" value="1"/>
</dbReference>
<dbReference type="InterPro" id="IPR036236">
    <property type="entry name" value="Znf_C2H2_sf"/>
</dbReference>
<comment type="subcellular location">
    <subcellularLocation>
        <location evidence="2">Nucleus</location>
    </subcellularLocation>
</comment>
<dbReference type="PANTHER" id="PTHR24377">
    <property type="entry name" value="IP01015P-RELATED"/>
    <property type="match status" value="1"/>
</dbReference>
<dbReference type="Pfam" id="PF00096">
    <property type="entry name" value="zf-C2H2"/>
    <property type="match status" value="8"/>
</dbReference>
<evidence type="ECO:0000256" key="7">
    <source>
        <dbReference type="ARBA" id="ARBA00022833"/>
    </source>
</evidence>
<evidence type="ECO:0000259" key="15">
    <source>
        <dbReference type="PROSITE" id="PS50805"/>
    </source>
</evidence>
<dbReference type="SMART" id="SM00355">
    <property type="entry name" value="ZnF_C2H2"/>
    <property type="match status" value="11"/>
</dbReference>
<evidence type="ECO:0000256" key="10">
    <source>
        <dbReference type="ARBA" id="ARBA00023163"/>
    </source>
</evidence>
<dbReference type="Gene3D" id="3.30.70.1820">
    <property type="entry name" value="L1 transposable element, RRM domain"/>
    <property type="match status" value="1"/>
</dbReference>
<dbReference type="InterPro" id="IPR001909">
    <property type="entry name" value="KRAB"/>
</dbReference>
<feature type="domain" description="C2H2-type" evidence="14">
    <location>
        <begin position="662"/>
        <end position="689"/>
    </location>
</feature>
<evidence type="ECO:0000256" key="12">
    <source>
        <dbReference type="PROSITE-ProRule" id="PRU00042"/>
    </source>
</evidence>
<dbReference type="GO" id="GO:0005634">
    <property type="term" value="C:nucleus"/>
    <property type="evidence" value="ECO:0007669"/>
    <property type="project" value="UniProtKB-SubCell"/>
</dbReference>
<dbReference type="FunFam" id="3.30.160.60:FF:000710">
    <property type="entry name" value="Zinc finger protein 768"/>
    <property type="match status" value="2"/>
</dbReference>
<organism evidence="17 18">
    <name type="scientific">Geotrypetes seraphini</name>
    <name type="common">Gaboon caecilian</name>
    <name type="synonym">Caecilia seraphini</name>
    <dbReference type="NCBI Taxonomy" id="260995"/>
    <lineage>
        <taxon>Eukaryota</taxon>
        <taxon>Metazoa</taxon>
        <taxon>Chordata</taxon>
        <taxon>Craniata</taxon>
        <taxon>Vertebrata</taxon>
        <taxon>Euteleostomi</taxon>
        <taxon>Amphibia</taxon>
        <taxon>Gymnophiona</taxon>
        <taxon>Geotrypetes</taxon>
    </lineage>
</organism>
<feature type="domain" description="KRAB-related" evidence="16">
    <location>
        <begin position="240"/>
        <end position="304"/>
    </location>
</feature>
<gene>
    <name evidence="18" type="primary">LOC117354477</name>
</gene>
<dbReference type="Proteomes" id="UP000515159">
    <property type="component" value="Chromosome 2"/>
</dbReference>
<evidence type="ECO:0000256" key="4">
    <source>
        <dbReference type="ARBA" id="ARBA00022723"/>
    </source>
</evidence>
<evidence type="ECO:0000259" key="16">
    <source>
        <dbReference type="PROSITE" id="PS50806"/>
    </source>
</evidence>
<protein>
    <submittedName>
        <fullName evidence="18">Zinc finger protein 585B-like isoform X1</fullName>
    </submittedName>
</protein>
<proteinExistence type="inferred from homology"/>
<dbReference type="PROSITE" id="PS50805">
    <property type="entry name" value="KRAB"/>
    <property type="match status" value="1"/>
</dbReference>
<feature type="region of interest" description="Disordered" evidence="13">
    <location>
        <begin position="547"/>
        <end position="579"/>
    </location>
</feature>
<dbReference type="AlphaFoldDB" id="A0A6P8PZN6"/>
<dbReference type="SMART" id="SM00349">
    <property type="entry name" value="KRAB"/>
    <property type="match status" value="1"/>
</dbReference>
<dbReference type="OrthoDB" id="10020990at2759"/>
<dbReference type="InParanoid" id="A0A6P8PZN6"/>
<dbReference type="GO" id="GO:0008270">
    <property type="term" value="F:zinc ion binding"/>
    <property type="evidence" value="ECO:0007669"/>
    <property type="project" value="UniProtKB-KW"/>
</dbReference>
<keyword evidence="7" id="KW-0862">Zinc</keyword>
<name>A0A6P8PZN6_GEOSA</name>
<keyword evidence="8" id="KW-0805">Transcription regulation</keyword>
<keyword evidence="10" id="KW-0804">Transcription</keyword>
<dbReference type="InterPro" id="IPR003655">
    <property type="entry name" value="aKRAB"/>
</dbReference>
<evidence type="ECO:0000313" key="17">
    <source>
        <dbReference type="Proteomes" id="UP000515159"/>
    </source>
</evidence>
<feature type="domain" description="C2H2-type" evidence="14">
    <location>
        <begin position="882"/>
        <end position="909"/>
    </location>
</feature>
<dbReference type="Pfam" id="PF01352">
    <property type="entry name" value="KRAB"/>
    <property type="match status" value="1"/>
</dbReference>
<dbReference type="PROSITE" id="PS50157">
    <property type="entry name" value="ZINC_FINGER_C2H2_2"/>
    <property type="match status" value="10"/>
</dbReference>
<feature type="domain" description="C2H2-type" evidence="14">
    <location>
        <begin position="826"/>
        <end position="853"/>
    </location>
</feature>
<feature type="compositionally biased region" description="Polar residues" evidence="13">
    <location>
        <begin position="316"/>
        <end position="331"/>
    </location>
</feature>
<feature type="domain" description="C2H2-type" evidence="14">
    <location>
        <begin position="599"/>
        <end position="626"/>
    </location>
</feature>
<feature type="domain" description="C2H2-type" evidence="14">
    <location>
        <begin position="854"/>
        <end position="881"/>
    </location>
</feature>
<dbReference type="GO" id="GO:0032502">
    <property type="term" value="P:developmental process"/>
    <property type="evidence" value="ECO:0007669"/>
    <property type="project" value="UniProtKB-ARBA"/>
</dbReference>
<comment type="similarity">
    <text evidence="3">Belongs to the krueppel C2H2-type zinc-finger protein family.</text>
</comment>
<feature type="domain" description="C2H2-type" evidence="14">
    <location>
        <begin position="716"/>
        <end position="743"/>
    </location>
</feature>
<evidence type="ECO:0000256" key="6">
    <source>
        <dbReference type="ARBA" id="ARBA00022771"/>
    </source>
</evidence>
<sequence length="914" mass="106114">MDTFVHKSNNAILAKTRKFTSEKSKVPLLKFPEFTSEVSQSVSAELEYQLFKMQSSIDEMKARLDGHMIKTAELEKHISWQEKLMQILQGRIKMLEAQNIRLLERINDQEHCEGRNNSRLISLPEVVKDDELLQIFEKWLSSKLGLRNTDIPLKMEWTNRVGVIREDNMALPVVARILNFAEKCNVMPAYRQHRDLDYKESKLGSFPDFLPQTSDDRRAVTHCLEPLKCDVQFSLQLPAKVPITFEDVTVNFSQEEWEDLEEWQKELYKDVMKENYETIISLGFLTITPEIIPHIEQREEPYVKDELESEERETGKSSCSESDEPGSQNEPTCLEENMESSNVLPEGGGEDVSSCSGWEGNCRDQYILGKKRRTSTGDSAGNSTVCVQIANNVTLAREKHIKGQRCLCDVCGMLLMDSVALNVHQGSHIEEGQSTSTDSRRIFSGMSNLQEEKKMLIKERPFSCSKCQKSFTRMHTLIKHQKVHETERSLSCTTCGRRFTQKSSLKVHQKIHLLRHRIHTGERPFSCKECAEFFIQKTTLEMHPRIHPDKKTFSSKSDTPFEKSYTEERPSTGTDSRRTFSGMSNLQEEQKIFTKLRPFSCSKCQKSFTREHTLIKHQKVHDTERSLSCTTCGRRFTRKTSLKVHQKIHLLRHRIHTGERPFSCKECAEFFIQKTTLEMHPRIHPDEKTFSSSKSDTLFENKCNLTVKHKKGERPFSCKECAKTFTQKDVLEMHQRNHTEEKPLLYNKYGERLNGQECLKMDQESHIEENPLCTEREKNFQHNNNLIQQQIDTGEKPSSSIVYGDSFFSKVILHLQQNLQRGDKPFSCSECGMHFTQKTSLDSHRLIHRRERSFTCTQCDKTFRKKYNLIIHQQGHTGAKPFSCSECKKRFTRKANLKSHQRIHMRETIALKGI</sequence>
<dbReference type="Gene3D" id="3.30.160.60">
    <property type="entry name" value="Classic Zinc Finger"/>
    <property type="match status" value="10"/>
</dbReference>
<evidence type="ECO:0000256" key="3">
    <source>
        <dbReference type="ARBA" id="ARBA00006991"/>
    </source>
</evidence>
<dbReference type="InterPro" id="IPR013087">
    <property type="entry name" value="Znf_C2H2_type"/>
</dbReference>
<dbReference type="PROSITE" id="PS50806">
    <property type="entry name" value="KRAB_RELATED"/>
    <property type="match status" value="1"/>
</dbReference>